<proteinExistence type="inferred from homology"/>
<evidence type="ECO:0000313" key="12">
    <source>
        <dbReference type="Proteomes" id="UP000244811"/>
    </source>
</evidence>
<evidence type="ECO:0000256" key="1">
    <source>
        <dbReference type="ARBA" id="ARBA00022630"/>
    </source>
</evidence>
<dbReference type="PIRSF" id="PIRSF006621">
    <property type="entry name" value="Dus"/>
    <property type="match status" value="1"/>
</dbReference>
<gene>
    <name evidence="11" type="ORF">MACK_000263</name>
</gene>
<keyword evidence="6" id="KW-0520">NAD</keyword>
<keyword evidence="5 7" id="KW-0560">Oxidoreductase</keyword>
<feature type="active site" description="Proton donor" evidence="8">
    <location>
        <position position="115"/>
    </location>
</feature>
<dbReference type="InterPro" id="IPR013785">
    <property type="entry name" value="Aldolase_TIM"/>
</dbReference>
<comment type="cofactor">
    <cofactor evidence="7 9">
        <name>FMN</name>
        <dbReference type="ChEBI" id="CHEBI:58210"/>
    </cofactor>
</comment>
<keyword evidence="4" id="KW-0521">NADP</keyword>
<feature type="binding site" evidence="9">
    <location>
        <position position="163"/>
    </location>
    <ligand>
        <name>FMN</name>
        <dbReference type="ChEBI" id="CHEBI:58210"/>
    </ligand>
</feature>
<feature type="binding site" evidence="9">
    <location>
        <position position="86"/>
    </location>
    <ligand>
        <name>FMN</name>
        <dbReference type="ChEBI" id="CHEBI:58210"/>
    </ligand>
</feature>
<dbReference type="CDD" id="cd02801">
    <property type="entry name" value="DUS_like_FMN"/>
    <property type="match status" value="1"/>
</dbReference>
<dbReference type="GO" id="GO:0017150">
    <property type="term" value="F:tRNA dihydrouridine synthase activity"/>
    <property type="evidence" value="ECO:0007669"/>
    <property type="project" value="InterPro"/>
</dbReference>
<comment type="function">
    <text evidence="7">Catalyzes the synthesis of dihydrouridine, a modified base found in the D-loop of most tRNAs.</text>
</comment>
<dbReference type="EC" id="1.3.1.-" evidence="7"/>
<accession>A0A976M9C1</accession>
<protein>
    <recommendedName>
        <fullName evidence="7">tRNA-dihydrouridine synthase</fullName>
        <ecNumber evidence="7">1.3.1.-</ecNumber>
    </recommendedName>
</protein>
<dbReference type="AlphaFoldDB" id="A0A976M9C1"/>
<feature type="domain" description="DUS-like FMN-binding" evidence="10">
    <location>
        <begin position="30"/>
        <end position="330"/>
    </location>
</feature>
<evidence type="ECO:0000256" key="6">
    <source>
        <dbReference type="ARBA" id="ARBA00023027"/>
    </source>
</evidence>
<dbReference type="Gene3D" id="3.20.20.70">
    <property type="entry name" value="Aldolase class I"/>
    <property type="match status" value="1"/>
</dbReference>
<evidence type="ECO:0000313" key="11">
    <source>
        <dbReference type="EMBL" id="UKK00193.2"/>
    </source>
</evidence>
<feature type="binding site" evidence="9">
    <location>
        <position position="193"/>
    </location>
    <ligand>
        <name>FMN</name>
        <dbReference type="ChEBI" id="CHEBI:58210"/>
    </ligand>
</feature>
<dbReference type="PANTHER" id="PTHR11082">
    <property type="entry name" value="TRNA-DIHYDROURIDINE SYNTHASE"/>
    <property type="match status" value="1"/>
</dbReference>
<feature type="binding site" evidence="9">
    <location>
        <begin position="226"/>
        <end position="228"/>
    </location>
    <ligand>
        <name>FMN</name>
        <dbReference type="ChEBI" id="CHEBI:58210"/>
    </ligand>
</feature>
<dbReference type="InterPro" id="IPR035587">
    <property type="entry name" value="DUS-like_FMN-bd"/>
</dbReference>
<evidence type="ECO:0000256" key="4">
    <source>
        <dbReference type="ARBA" id="ARBA00022857"/>
    </source>
</evidence>
<dbReference type="Proteomes" id="UP000244811">
    <property type="component" value="Chromosome 1"/>
</dbReference>
<dbReference type="PANTHER" id="PTHR11082:SF5">
    <property type="entry name" value="TRNA-DIHYDROURIDINE(16_17) SYNTHASE [NAD(P)(+)]-LIKE"/>
    <property type="match status" value="1"/>
</dbReference>
<dbReference type="Pfam" id="PF01207">
    <property type="entry name" value="Dus"/>
    <property type="match status" value="1"/>
</dbReference>
<evidence type="ECO:0000259" key="10">
    <source>
        <dbReference type="Pfam" id="PF01207"/>
    </source>
</evidence>
<feature type="binding site" evidence="9">
    <location>
        <begin position="32"/>
        <end position="34"/>
    </location>
    <ligand>
        <name>FMN</name>
        <dbReference type="ChEBI" id="CHEBI:58210"/>
    </ligand>
</feature>
<keyword evidence="9" id="KW-0547">Nucleotide-binding</keyword>
<reference evidence="11" key="1">
    <citation type="submission" date="2022-07" db="EMBL/GenBank/DDBJ databases">
        <title>Evaluation of T. orientalis genome assembly methods using nanopore sequencing and analysis of variation between genomes.</title>
        <authorList>
            <person name="Yam J."/>
            <person name="Micallef M.L."/>
            <person name="Liu M."/>
            <person name="Djordjevic S.P."/>
            <person name="Bogema D.R."/>
            <person name="Jenkins C."/>
        </authorList>
    </citation>
    <scope>NUCLEOTIDE SEQUENCE</scope>
    <source>
        <strain evidence="11">Goon Nure</strain>
    </source>
</reference>
<evidence type="ECO:0000256" key="7">
    <source>
        <dbReference type="PIRNR" id="PIRNR006621"/>
    </source>
</evidence>
<keyword evidence="2 7" id="KW-0288">FMN</keyword>
<keyword evidence="3 7" id="KW-0819">tRNA processing</keyword>
<evidence type="ECO:0000256" key="9">
    <source>
        <dbReference type="PIRSR" id="PIRSR006621-2"/>
    </source>
</evidence>
<dbReference type="SUPFAM" id="SSF51395">
    <property type="entry name" value="FMN-linked oxidoreductases"/>
    <property type="match status" value="1"/>
</dbReference>
<name>A0A976M9C1_THEOR</name>
<evidence type="ECO:0000256" key="8">
    <source>
        <dbReference type="PIRSR" id="PIRSR006621-1"/>
    </source>
</evidence>
<evidence type="ECO:0000256" key="2">
    <source>
        <dbReference type="ARBA" id="ARBA00022643"/>
    </source>
</evidence>
<keyword evidence="1 7" id="KW-0285">Flavoprotein</keyword>
<comment type="similarity">
    <text evidence="7">Belongs to the dus family.</text>
</comment>
<dbReference type="EMBL" id="CP056069">
    <property type="protein sequence ID" value="UKK00193.2"/>
    <property type="molecule type" value="Genomic_DNA"/>
</dbReference>
<dbReference type="GO" id="GO:0050660">
    <property type="term" value="F:flavin adenine dinucleotide binding"/>
    <property type="evidence" value="ECO:0007669"/>
    <property type="project" value="InterPro"/>
</dbReference>
<sequence>MSNTENEYTKDKNKESWSFWDSLNRPKYVVAPMVDQSELPFRLLCRRYSAHLAYTPMLHAKIFSENENYRNVHFHTSSDDKPLIAQFCGNDPKTFVLASSFIKDDVSAIDINLGCPQVRYHETKCVQGIARKGKYGSFLLEYPDLINEIVRSLSQSGINVTCKIRKVEKDSLQSTLNLCYSLEASGCKALTVHGRHRTEKSVNIRECDWESIKIIKSRVNIPVIANGGIENFEDVQRCLDYTGADAVMSSEAILENPYLFSGRQYNNIDIFEEYLSILKQSPRQKLSCIKGHAFKMLYRYARHHHDIRDAISNATSIKKFENIVEDLRKAVSKTTSYEDTWYRRYRTSSALKQNSVVASECRKNGDYIENFFDSFMLNY</sequence>
<organism evidence="11 12">
    <name type="scientific">Theileria orientalis</name>
    <dbReference type="NCBI Taxonomy" id="68886"/>
    <lineage>
        <taxon>Eukaryota</taxon>
        <taxon>Sar</taxon>
        <taxon>Alveolata</taxon>
        <taxon>Apicomplexa</taxon>
        <taxon>Aconoidasida</taxon>
        <taxon>Piroplasmida</taxon>
        <taxon>Theileriidae</taxon>
        <taxon>Theileria</taxon>
    </lineage>
</organism>
<dbReference type="InterPro" id="IPR001269">
    <property type="entry name" value="DUS_fam"/>
</dbReference>
<evidence type="ECO:0000256" key="3">
    <source>
        <dbReference type="ARBA" id="ARBA00022694"/>
    </source>
</evidence>
<evidence type="ECO:0000256" key="5">
    <source>
        <dbReference type="ARBA" id="ARBA00023002"/>
    </source>
</evidence>